<name>A0A9E6U448_9CAUD</name>
<evidence type="ECO:0000313" key="1">
    <source>
        <dbReference type="EMBL" id="QYC95265.1"/>
    </source>
</evidence>
<organism evidence="1 2">
    <name type="scientific">Pseudomonas phage PhL_UNISO_PA-DSM_ph0034</name>
    <dbReference type="NCBI Taxonomy" id="2812900"/>
    <lineage>
        <taxon>Viruses</taxon>
        <taxon>Duplodnaviria</taxon>
        <taxon>Heunggongvirae</taxon>
        <taxon>Uroviricota</taxon>
        <taxon>Caudoviricetes</taxon>
        <taxon>Vandenendeviridae</taxon>
        <taxon>Skurskavirinae</taxon>
        <taxon>Pakpunavirus</taxon>
        <taxon>Pakpunavirus ph0034</taxon>
    </lineage>
</organism>
<dbReference type="KEGG" id="vg:80100024"/>
<proteinExistence type="predicted"/>
<accession>A0A9E6U448</accession>
<dbReference type="GeneID" id="80100024"/>
<evidence type="ECO:0000313" key="2">
    <source>
        <dbReference type="Proteomes" id="UP001054841"/>
    </source>
</evidence>
<protein>
    <submittedName>
        <fullName evidence="1">Uncharacterized protein</fullName>
    </submittedName>
</protein>
<reference evidence="1 2" key="1">
    <citation type="journal article" date="2022" name="Future Microbiol.">
        <title>Characterization and in vitro testing of newly isolated lytic bacteriophages for the biocontrol of Pseudomonas aeruginosa.</title>
        <authorList>
            <person name="Harada L.K."/>
            <person name="Silva E.C."/>
            <person name="Rossi F.P."/>
            <person name="Cieza B."/>
            <person name="Oliveira T.J."/>
            <person name="Pereira C."/>
            <person name="Tomazetto G."/>
            <person name="Silva B.B."/>
            <person name="Squina F.M."/>
            <person name="Vila M.M."/>
            <person name="Setubal J.C."/>
            <person name="Ha T."/>
            <person name="da Silva A.M."/>
            <person name="Balcao V.M."/>
        </authorList>
    </citation>
    <scope>NUCLEOTIDE SEQUENCE [LARGE SCALE GENOMIC DNA]</scope>
</reference>
<keyword evidence="2" id="KW-1185">Reference proteome</keyword>
<dbReference type="EMBL" id="MW526259">
    <property type="protein sequence ID" value="QYC95265.1"/>
    <property type="molecule type" value="Genomic_DNA"/>
</dbReference>
<dbReference type="Proteomes" id="UP001054841">
    <property type="component" value="Segment"/>
</dbReference>
<dbReference type="RefSeq" id="YP_010763305.1">
    <property type="nucleotide sequence ID" value="NC_073610.1"/>
</dbReference>
<sequence length="40" mass="4579">MSAFRHISPTLNIDNTTDFLYVKPLSEQNGLTFLRNVVLL</sequence>